<dbReference type="AlphaFoldDB" id="A0A143PTL2"/>
<sequence>MSFAAQYLEEVVEITRALDRDAIEAVVAVLAAARAAGGRLFILGVGGSAANASHAVNDFRKIVGIETYAPTDNVSELTARTNDEGWATVFASWLTTSRISAADVVLIFSVGGGDAERNVSPNLVAAIDTAKAAGARVVGIVGRDGGYTAKSADACVIVPTVNVTHTTPHAEAFQAVVWHLFVSHPALKAHETKWESVR</sequence>
<dbReference type="SUPFAM" id="SSF53697">
    <property type="entry name" value="SIS domain"/>
    <property type="match status" value="1"/>
</dbReference>
<dbReference type="GO" id="GO:0016853">
    <property type="term" value="F:isomerase activity"/>
    <property type="evidence" value="ECO:0007669"/>
    <property type="project" value="UniProtKB-KW"/>
</dbReference>
<dbReference type="InterPro" id="IPR050099">
    <property type="entry name" value="SIS_GmhA/DiaA_subfam"/>
</dbReference>
<evidence type="ECO:0000313" key="2">
    <source>
        <dbReference type="EMBL" id="AMY11721.1"/>
    </source>
</evidence>
<dbReference type="PANTHER" id="PTHR30390:SF6">
    <property type="entry name" value="DNAA INITIATOR-ASSOCIATING PROTEIN DIAA"/>
    <property type="match status" value="1"/>
</dbReference>
<dbReference type="OrthoDB" id="9781311at2"/>
<evidence type="ECO:0000313" key="3">
    <source>
        <dbReference type="Proteomes" id="UP000076079"/>
    </source>
</evidence>
<dbReference type="Gene3D" id="3.40.50.10490">
    <property type="entry name" value="Glucose-6-phosphate isomerase like protein, domain 1"/>
    <property type="match status" value="1"/>
</dbReference>
<dbReference type="GO" id="GO:0097367">
    <property type="term" value="F:carbohydrate derivative binding"/>
    <property type="evidence" value="ECO:0007669"/>
    <property type="project" value="InterPro"/>
</dbReference>
<dbReference type="Proteomes" id="UP000076079">
    <property type="component" value="Chromosome"/>
</dbReference>
<reference evidence="3" key="2">
    <citation type="submission" date="2016-04" db="EMBL/GenBank/DDBJ databases">
        <title>First Complete Genome Sequence of a Subdivision 6 Acidobacterium.</title>
        <authorList>
            <person name="Huang S."/>
            <person name="Vieira S."/>
            <person name="Bunk B."/>
            <person name="Riedel T."/>
            <person name="Sproeer C."/>
            <person name="Overmann J."/>
        </authorList>
    </citation>
    <scope>NUCLEOTIDE SEQUENCE [LARGE SCALE GENOMIC DNA]</scope>
    <source>
        <strain evidence="3">DSM 100886 HEG_-6_39</strain>
    </source>
</reference>
<evidence type="ECO:0000259" key="1">
    <source>
        <dbReference type="PROSITE" id="PS51464"/>
    </source>
</evidence>
<feature type="domain" description="SIS" evidence="1">
    <location>
        <begin position="30"/>
        <end position="198"/>
    </location>
</feature>
<proteinExistence type="predicted"/>
<dbReference type="EMBL" id="CP015136">
    <property type="protein sequence ID" value="AMY11721.1"/>
    <property type="molecule type" value="Genomic_DNA"/>
</dbReference>
<dbReference type="RefSeq" id="WP_110173243.1">
    <property type="nucleotide sequence ID" value="NZ_CP015136.1"/>
</dbReference>
<keyword evidence="3" id="KW-1185">Reference proteome</keyword>
<dbReference type="PANTHER" id="PTHR30390">
    <property type="entry name" value="SEDOHEPTULOSE 7-PHOSPHATE ISOMERASE / DNAA INITIATOR-ASSOCIATING FACTOR FOR REPLICATION INITIATION"/>
    <property type="match status" value="1"/>
</dbReference>
<dbReference type="InterPro" id="IPR035461">
    <property type="entry name" value="GmhA/DiaA"/>
</dbReference>
<name>A0A143PTL2_LUTPR</name>
<dbReference type="InterPro" id="IPR046348">
    <property type="entry name" value="SIS_dom_sf"/>
</dbReference>
<dbReference type="Pfam" id="PF13580">
    <property type="entry name" value="SIS_2"/>
    <property type="match status" value="1"/>
</dbReference>
<gene>
    <name evidence="2" type="primary">gmhA_2</name>
    <name evidence="2" type="ORF">LuPra_04979</name>
</gene>
<keyword evidence="2" id="KW-0413">Isomerase</keyword>
<dbReference type="CDD" id="cd05006">
    <property type="entry name" value="SIS_GmhA"/>
    <property type="match status" value="1"/>
</dbReference>
<reference evidence="2 3" key="1">
    <citation type="journal article" date="2016" name="Genome Announc.">
        <title>First Complete Genome Sequence of a Subdivision 6 Acidobacterium Strain.</title>
        <authorList>
            <person name="Huang S."/>
            <person name="Vieira S."/>
            <person name="Bunk B."/>
            <person name="Riedel T."/>
            <person name="Sproer C."/>
            <person name="Overmann J."/>
        </authorList>
    </citation>
    <scope>NUCLEOTIDE SEQUENCE [LARGE SCALE GENOMIC DNA]</scope>
    <source>
        <strain evidence="3">DSM 100886 HEG_-6_39</strain>
    </source>
</reference>
<dbReference type="PATRIC" id="fig|1813736.3.peg.5234"/>
<accession>A0A143PTL2</accession>
<dbReference type="EC" id="5.3.1.28" evidence="2"/>
<dbReference type="InterPro" id="IPR001347">
    <property type="entry name" value="SIS_dom"/>
</dbReference>
<dbReference type="GO" id="GO:1901135">
    <property type="term" value="P:carbohydrate derivative metabolic process"/>
    <property type="evidence" value="ECO:0007669"/>
    <property type="project" value="InterPro"/>
</dbReference>
<protein>
    <submittedName>
        <fullName evidence="2">Phosphoheptose isomerase</fullName>
        <ecNumber evidence="2">5.3.1.28</ecNumber>
    </submittedName>
</protein>
<dbReference type="STRING" id="1855912.LuPra_04979"/>
<organism evidence="2 3">
    <name type="scientific">Luteitalea pratensis</name>
    <dbReference type="NCBI Taxonomy" id="1855912"/>
    <lineage>
        <taxon>Bacteria</taxon>
        <taxon>Pseudomonadati</taxon>
        <taxon>Acidobacteriota</taxon>
        <taxon>Vicinamibacteria</taxon>
        <taxon>Vicinamibacterales</taxon>
        <taxon>Vicinamibacteraceae</taxon>
        <taxon>Luteitalea</taxon>
    </lineage>
</organism>
<dbReference type="PROSITE" id="PS51464">
    <property type="entry name" value="SIS"/>
    <property type="match status" value="1"/>
</dbReference>
<dbReference type="KEGG" id="abac:LuPra_04979"/>